<name>A0A248LJ32_9NEIS</name>
<dbReference type="AlphaFoldDB" id="A0A248LJ32"/>
<evidence type="ECO:0000313" key="2">
    <source>
        <dbReference type="EMBL" id="ASJ24474.1"/>
    </source>
</evidence>
<dbReference type="EMBL" id="CP022115">
    <property type="protein sequence ID" value="ASJ24474.1"/>
    <property type="molecule type" value="Genomic_DNA"/>
</dbReference>
<accession>A0A248LJ32</accession>
<feature type="region of interest" description="Disordered" evidence="1">
    <location>
        <begin position="1"/>
        <end position="40"/>
    </location>
</feature>
<feature type="compositionally biased region" description="Polar residues" evidence="1">
    <location>
        <begin position="13"/>
        <end position="29"/>
    </location>
</feature>
<protein>
    <submittedName>
        <fullName evidence="2">Uncharacterized protein</fullName>
    </submittedName>
</protein>
<evidence type="ECO:0000313" key="3">
    <source>
        <dbReference type="Proteomes" id="UP000197424"/>
    </source>
</evidence>
<reference evidence="3" key="1">
    <citation type="submission" date="2017-06" db="EMBL/GenBank/DDBJ databases">
        <title>Whole genome sequence of Laribacter hongkongensis LHGZ1.</title>
        <authorList>
            <person name="Chen D."/>
            <person name="Wu H."/>
            <person name="Chen J."/>
        </authorList>
    </citation>
    <scope>NUCLEOTIDE SEQUENCE [LARGE SCALE GENOMIC DNA]</scope>
    <source>
        <strain evidence="3">LHGZ1</strain>
    </source>
</reference>
<sequence>MMDGDGFGCGYNSPRQARSSSMKPDSGSQAGMGRFMQSKR</sequence>
<proteinExistence type="predicted"/>
<organism evidence="2 3">
    <name type="scientific">Laribacter hongkongensis</name>
    <dbReference type="NCBI Taxonomy" id="168471"/>
    <lineage>
        <taxon>Bacteria</taxon>
        <taxon>Pseudomonadati</taxon>
        <taxon>Pseudomonadota</taxon>
        <taxon>Betaproteobacteria</taxon>
        <taxon>Neisseriales</taxon>
        <taxon>Aquaspirillaceae</taxon>
        <taxon>Laribacter</taxon>
    </lineage>
</organism>
<dbReference type="Proteomes" id="UP000197424">
    <property type="component" value="Chromosome"/>
</dbReference>
<gene>
    <name evidence="2" type="ORF">LHGZ1_1643</name>
</gene>
<evidence type="ECO:0000256" key="1">
    <source>
        <dbReference type="SAM" id="MobiDB-lite"/>
    </source>
</evidence>